<dbReference type="STRING" id="198616.SAMN05216193_111132"/>
<reference evidence="4" key="1">
    <citation type="submission" date="2016-10" db="EMBL/GenBank/DDBJ databases">
        <authorList>
            <person name="Varghese N."/>
            <person name="Submissions S."/>
        </authorList>
    </citation>
    <scope>NUCLEOTIDE SEQUENCE [LARGE SCALE GENOMIC DNA]</scope>
    <source>
        <strain evidence="4">JCM 21621</strain>
    </source>
</reference>
<dbReference type="InterPro" id="IPR029069">
    <property type="entry name" value="HotDog_dom_sf"/>
</dbReference>
<evidence type="ECO:0000256" key="2">
    <source>
        <dbReference type="ARBA" id="ARBA00022801"/>
    </source>
</evidence>
<comment type="similarity">
    <text evidence="1">Belongs to the 4-hydroxybenzoyl-CoA thioesterase family.</text>
</comment>
<dbReference type="PANTHER" id="PTHR31793">
    <property type="entry name" value="4-HYDROXYBENZOYL-COA THIOESTERASE FAMILY MEMBER"/>
    <property type="match status" value="1"/>
</dbReference>
<keyword evidence="2 3" id="KW-0378">Hydrolase</keyword>
<dbReference type="CDD" id="cd00586">
    <property type="entry name" value="4HBT"/>
    <property type="match status" value="1"/>
</dbReference>
<dbReference type="OrthoDB" id="9799036at2"/>
<gene>
    <name evidence="3" type="ORF">SAMN05216193_111132</name>
</gene>
<protein>
    <submittedName>
        <fullName evidence="3">Acyl-CoA thioester hydrolase</fullName>
    </submittedName>
</protein>
<dbReference type="AlphaFoldDB" id="A0A1H0JMW8"/>
<evidence type="ECO:0000313" key="4">
    <source>
        <dbReference type="Proteomes" id="UP000242957"/>
    </source>
</evidence>
<dbReference type="InterPro" id="IPR050563">
    <property type="entry name" value="4-hydroxybenzoyl-CoA_TE"/>
</dbReference>
<dbReference type="Pfam" id="PF13279">
    <property type="entry name" value="4HBT_2"/>
    <property type="match status" value="1"/>
</dbReference>
<accession>A0A1H0JMW8</accession>
<dbReference type="SUPFAM" id="SSF54637">
    <property type="entry name" value="Thioesterase/thiol ester dehydrase-isomerase"/>
    <property type="match status" value="1"/>
</dbReference>
<dbReference type="Gene3D" id="3.10.129.10">
    <property type="entry name" value="Hotdog Thioesterase"/>
    <property type="match status" value="1"/>
</dbReference>
<sequence length="156" mass="17680">MNDLNNESRERYGVEPGWAFGKCFDVRWAEVDAFGHVNNLAYLGWCEETRNAYIESLGVPSFTRDAPGPVIKELGFTYDRSLEHGEKILVTGRVAWIRNTSFRMEFAVWNGTRVGHGHAICIWMLNATGEKVTVSDELRRLIVERDGAELLSSQAQ</sequence>
<name>A0A1H0JMW8_9PSED</name>
<dbReference type="PANTHER" id="PTHR31793:SF27">
    <property type="entry name" value="NOVEL THIOESTERASE SUPERFAMILY DOMAIN AND SAPOSIN A-TYPE DOMAIN CONTAINING PROTEIN (0610012H03RIK)"/>
    <property type="match status" value="1"/>
</dbReference>
<evidence type="ECO:0000256" key="1">
    <source>
        <dbReference type="ARBA" id="ARBA00005953"/>
    </source>
</evidence>
<evidence type="ECO:0000313" key="3">
    <source>
        <dbReference type="EMBL" id="SDO44721.1"/>
    </source>
</evidence>
<dbReference type="EMBL" id="FNIJ01000011">
    <property type="protein sequence ID" value="SDO44721.1"/>
    <property type="molecule type" value="Genomic_DNA"/>
</dbReference>
<dbReference type="GO" id="GO:0047617">
    <property type="term" value="F:fatty acyl-CoA hydrolase activity"/>
    <property type="evidence" value="ECO:0007669"/>
    <property type="project" value="TreeGrafter"/>
</dbReference>
<proteinExistence type="inferred from homology"/>
<dbReference type="RefSeq" id="WP_084311183.1">
    <property type="nucleotide sequence ID" value="NZ_FNIJ01000011.1"/>
</dbReference>
<organism evidence="3 4">
    <name type="scientific">Pseudomonas jinjuensis</name>
    <dbReference type="NCBI Taxonomy" id="198616"/>
    <lineage>
        <taxon>Bacteria</taxon>
        <taxon>Pseudomonadati</taxon>
        <taxon>Pseudomonadota</taxon>
        <taxon>Gammaproteobacteria</taxon>
        <taxon>Pseudomonadales</taxon>
        <taxon>Pseudomonadaceae</taxon>
        <taxon>Pseudomonas</taxon>
    </lineage>
</organism>
<dbReference type="Proteomes" id="UP000242957">
    <property type="component" value="Unassembled WGS sequence"/>
</dbReference>
<keyword evidence="4" id="KW-1185">Reference proteome</keyword>